<evidence type="ECO:0000313" key="3">
    <source>
        <dbReference type="Proteomes" id="UP001328107"/>
    </source>
</evidence>
<dbReference type="AlphaFoldDB" id="A0AAN5D6S9"/>
<name>A0AAN5D6S9_9BILA</name>
<accession>A0AAN5D6S9</accession>
<feature type="region of interest" description="Disordered" evidence="1">
    <location>
        <begin position="41"/>
        <end position="61"/>
    </location>
</feature>
<dbReference type="EMBL" id="BTRK01000006">
    <property type="protein sequence ID" value="GMR57484.1"/>
    <property type="molecule type" value="Genomic_DNA"/>
</dbReference>
<proteinExistence type="predicted"/>
<keyword evidence="3" id="KW-1185">Reference proteome</keyword>
<dbReference type="Proteomes" id="UP001328107">
    <property type="component" value="Unassembled WGS sequence"/>
</dbReference>
<feature type="non-terminal residue" evidence="2">
    <location>
        <position position="1"/>
    </location>
</feature>
<evidence type="ECO:0000313" key="2">
    <source>
        <dbReference type="EMBL" id="GMR57484.1"/>
    </source>
</evidence>
<organism evidence="2 3">
    <name type="scientific">Pristionchus mayeri</name>
    <dbReference type="NCBI Taxonomy" id="1317129"/>
    <lineage>
        <taxon>Eukaryota</taxon>
        <taxon>Metazoa</taxon>
        <taxon>Ecdysozoa</taxon>
        <taxon>Nematoda</taxon>
        <taxon>Chromadorea</taxon>
        <taxon>Rhabditida</taxon>
        <taxon>Rhabditina</taxon>
        <taxon>Diplogasteromorpha</taxon>
        <taxon>Diplogasteroidea</taxon>
        <taxon>Neodiplogasteridae</taxon>
        <taxon>Pristionchus</taxon>
    </lineage>
</organism>
<reference evidence="3" key="1">
    <citation type="submission" date="2022-10" db="EMBL/GenBank/DDBJ databases">
        <title>Genome assembly of Pristionchus species.</title>
        <authorList>
            <person name="Yoshida K."/>
            <person name="Sommer R.J."/>
        </authorList>
    </citation>
    <scope>NUCLEOTIDE SEQUENCE [LARGE SCALE GENOMIC DNA]</scope>
    <source>
        <strain evidence="3">RS5460</strain>
    </source>
</reference>
<comment type="caution">
    <text evidence="2">The sequence shown here is derived from an EMBL/GenBank/DDBJ whole genome shotgun (WGS) entry which is preliminary data.</text>
</comment>
<gene>
    <name evidence="2" type="ORF">PMAYCL1PPCAC_27679</name>
</gene>
<sequence>QRAANAKGRVMESVWYYLNRYCLMWMVPLLGKGASTKISEDDIPSLEKEHHNEHLKQQWRK</sequence>
<protein>
    <submittedName>
        <fullName evidence="2">Uncharacterized protein</fullName>
    </submittedName>
</protein>
<feature type="compositionally biased region" description="Basic and acidic residues" evidence="1">
    <location>
        <begin position="45"/>
        <end position="61"/>
    </location>
</feature>
<evidence type="ECO:0000256" key="1">
    <source>
        <dbReference type="SAM" id="MobiDB-lite"/>
    </source>
</evidence>